<reference evidence="2" key="1">
    <citation type="submission" date="2021-03" db="EMBL/GenBank/DDBJ databases">
        <title>Draft genome sequence of rust myrtle Austropuccinia psidii MF-1, a brazilian biotype.</title>
        <authorList>
            <person name="Quecine M.C."/>
            <person name="Pachon D.M.R."/>
            <person name="Bonatelli M.L."/>
            <person name="Correr F.H."/>
            <person name="Franceschini L.M."/>
            <person name="Leite T.F."/>
            <person name="Margarido G.R.A."/>
            <person name="Almeida C.A."/>
            <person name="Ferrarezi J.A."/>
            <person name="Labate C.A."/>
        </authorList>
    </citation>
    <scope>NUCLEOTIDE SEQUENCE</scope>
    <source>
        <strain evidence="2">MF-1</strain>
    </source>
</reference>
<name>A0A9Q3BXN8_9BASI</name>
<feature type="region of interest" description="Disordered" evidence="1">
    <location>
        <begin position="40"/>
        <end position="120"/>
    </location>
</feature>
<organism evidence="2 3">
    <name type="scientific">Austropuccinia psidii MF-1</name>
    <dbReference type="NCBI Taxonomy" id="1389203"/>
    <lineage>
        <taxon>Eukaryota</taxon>
        <taxon>Fungi</taxon>
        <taxon>Dikarya</taxon>
        <taxon>Basidiomycota</taxon>
        <taxon>Pucciniomycotina</taxon>
        <taxon>Pucciniomycetes</taxon>
        <taxon>Pucciniales</taxon>
        <taxon>Sphaerophragmiaceae</taxon>
        <taxon>Austropuccinia</taxon>
    </lineage>
</organism>
<dbReference type="AlphaFoldDB" id="A0A9Q3BXN8"/>
<feature type="compositionally biased region" description="Basic and acidic residues" evidence="1">
    <location>
        <begin position="51"/>
        <end position="60"/>
    </location>
</feature>
<dbReference type="EMBL" id="AVOT02003244">
    <property type="protein sequence ID" value="MBW0472918.1"/>
    <property type="molecule type" value="Genomic_DNA"/>
</dbReference>
<comment type="caution">
    <text evidence="2">The sequence shown here is derived from an EMBL/GenBank/DDBJ whole genome shotgun (WGS) entry which is preliminary data.</text>
</comment>
<evidence type="ECO:0000313" key="2">
    <source>
        <dbReference type="EMBL" id="MBW0472918.1"/>
    </source>
</evidence>
<evidence type="ECO:0000256" key="1">
    <source>
        <dbReference type="SAM" id="MobiDB-lite"/>
    </source>
</evidence>
<dbReference type="Proteomes" id="UP000765509">
    <property type="component" value="Unassembled WGS sequence"/>
</dbReference>
<sequence>MAKEILQAEEFSASEYGTPILKIHQLRWALNLGLNQSPKTFPAVLGKTVGHAKDQEDPKGQKGSSSPFHQKRSWQWPGPRILKRVQNGQKPNFKDNGDKSPPWMMQKANQGEQEPRGTIY</sequence>
<keyword evidence="3" id="KW-1185">Reference proteome</keyword>
<evidence type="ECO:0000313" key="3">
    <source>
        <dbReference type="Proteomes" id="UP000765509"/>
    </source>
</evidence>
<accession>A0A9Q3BXN8</accession>
<proteinExistence type="predicted"/>
<protein>
    <submittedName>
        <fullName evidence="2">Uncharacterized protein</fullName>
    </submittedName>
</protein>
<gene>
    <name evidence="2" type="ORF">O181_012633</name>
</gene>